<evidence type="ECO:0000256" key="1">
    <source>
        <dbReference type="SAM" id="MobiDB-lite"/>
    </source>
</evidence>
<reference evidence="2" key="1">
    <citation type="journal article" date="2021" name="bioRxiv">
        <title>Whole Genome Assembly and Annotation of Northern Wild Rice, Zizania palustris L., Supports a Whole Genome Duplication in the Zizania Genus.</title>
        <authorList>
            <person name="Haas M."/>
            <person name="Kono T."/>
            <person name="Macchietto M."/>
            <person name="Millas R."/>
            <person name="McGilp L."/>
            <person name="Shao M."/>
            <person name="Duquette J."/>
            <person name="Hirsch C.N."/>
            <person name="Kimball J."/>
        </authorList>
    </citation>
    <scope>NUCLEOTIDE SEQUENCE</scope>
    <source>
        <tissue evidence="2">Fresh leaf tissue</tissue>
    </source>
</reference>
<dbReference type="GO" id="GO:0003700">
    <property type="term" value="F:DNA-binding transcription factor activity"/>
    <property type="evidence" value="ECO:0007669"/>
    <property type="project" value="InterPro"/>
</dbReference>
<feature type="compositionally biased region" description="Low complexity" evidence="1">
    <location>
        <begin position="163"/>
        <end position="174"/>
    </location>
</feature>
<dbReference type="EMBL" id="JAAALK010000289">
    <property type="protein sequence ID" value="KAG8050601.1"/>
    <property type="molecule type" value="Genomic_DNA"/>
</dbReference>
<dbReference type="OrthoDB" id="1745558at2759"/>
<organism evidence="2 3">
    <name type="scientific">Zizania palustris</name>
    <name type="common">Northern wild rice</name>
    <dbReference type="NCBI Taxonomy" id="103762"/>
    <lineage>
        <taxon>Eukaryota</taxon>
        <taxon>Viridiplantae</taxon>
        <taxon>Streptophyta</taxon>
        <taxon>Embryophyta</taxon>
        <taxon>Tracheophyta</taxon>
        <taxon>Spermatophyta</taxon>
        <taxon>Magnoliopsida</taxon>
        <taxon>Liliopsida</taxon>
        <taxon>Poales</taxon>
        <taxon>Poaceae</taxon>
        <taxon>BOP clade</taxon>
        <taxon>Oryzoideae</taxon>
        <taxon>Oryzeae</taxon>
        <taxon>Zizaniinae</taxon>
        <taxon>Zizania</taxon>
    </lineage>
</organism>
<accession>A0A8J5S5J9</accession>
<gene>
    <name evidence="2" type="ORF">GUJ93_ZPchr0009g2319</name>
</gene>
<evidence type="ECO:0000313" key="3">
    <source>
        <dbReference type="Proteomes" id="UP000729402"/>
    </source>
</evidence>
<dbReference type="GO" id="GO:0003677">
    <property type="term" value="F:DNA binding"/>
    <property type="evidence" value="ECO:0007669"/>
    <property type="project" value="InterPro"/>
</dbReference>
<name>A0A8J5S5J9_ZIZPA</name>
<dbReference type="AlphaFoldDB" id="A0A8J5S5J9"/>
<keyword evidence="3" id="KW-1185">Reference proteome</keyword>
<dbReference type="InterPro" id="IPR044800">
    <property type="entry name" value="LEC2-like"/>
</dbReference>
<dbReference type="Proteomes" id="UP000729402">
    <property type="component" value="Unassembled WGS sequence"/>
</dbReference>
<feature type="region of interest" description="Disordered" evidence="1">
    <location>
        <begin position="153"/>
        <end position="174"/>
    </location>
</feature>
<dbReference type="CDD" id="cd10017">
    <property type="entry name" value="B3_DNA"/>
    <property type="match status" value="1"/>
</dbReference>
<sequence>MAMHRRLSQGDPPQGWPWEGREVAMYTTNLSCPHHYEREHLFEKPLTPSDVGKLNRLVIPKQHAERYFPLRRDSAATARRVCSSPSRTTTTTTPVLLLDEQPELRAHQGLEPELVECMVISTEEAAASSYTSTSSPERNMWLAPPGLADEQFAGESHRDADTRSSGAAAAPPSSRRLRLFGVNVDCGPAEPEADQATTATSLYGCMHHQSPYAAVSTQCQITGQ</sequence>
<reference evidence="2" key="2">
    <citation type="submission" date="2021-02" db="EMBL/GenBank/DDBJ databases">
        <authorList>
            <person name="Kimball J.A."/>
            <person name="Haas M.W."/>
            <person name="Macchietto M."/>
            <person name="Kono T."/>
            <person name="Duquette J."/>
            <person name="Shao M."/>
        </authorList>
    </citation>
    <scope>NUCLEOTIDE SEQUENCE</scope>
    <source>
        <tissue evidence="2">Fresh leaf tissue</tissue>
    </source>
</reference>
<proteinExistence type="predicted"/>
<evidence type="ECO:0000313" key="2">
    <source>
        <dbReference type="EMBL" id="KAG8050601.1"/>
    </source>
</evidence>
<dbReference type="PANTHER" id="PTHR31140">
    <property type="entry name" value="B3 DOMAIN-CONTAINING TRANSCRIPTION FACTOR ABI3"/>
    <property type="match status" value="1"/>
</dbReference>
<comment type="caution">
    <text evidence="2">The sequence shown here is derived from an EMBL/GenBank/DDBJ whole genome shotgun (WGS) entry which is preliminary data.</text>
</comment>
<protein>
    <submittedName>
        <fullName evidence="2">Uncharacterized protein</fullName>
    </submittedName>
</protein>
<dbReference type="PANTHER" id="PTHR31140:SF70">
    <property type="entry name" value="B3 DOMAIN-CONTAINING PROTEIN OS11G0156000"/>
    <property type="match status" value="1"/>
</dbReference>
<dbReference type="InterPro" id="IPR003340">
    <property type="entry name" value="B3_DNA-bd"/>
</dbReference>